<dbReference type="Pfam" id="PF02384">
    <property type="entry name" value="N6_Mtase"/>
    <property type="match status" value="1"/>
</dbReference>
<dbReference type="GO" id="GO:0009007">
    <property type="term" value="F:site-specific DNA-methyltransferase (adenine-specific) activity"/>
    <property type="evidence" value="ECO:0007669"/>
    <property type="project" value="UniProtKB-EC"/>
</dbReference>
<evidence type="ECO:0000313" key="11">
    <source>
        <dbReference type="Proteomes" id="UP000231333"/>
    </source>
</evidence>
<feature type="domain" description="DNA methylase adenine-specific" evidence="8">
    <location>
        <begin position="286"/>
        <end position="578"/>
    </location>
</feature>
<keyword evidence="5" id="KW-0949">S-adenosyl-L-methionine</keyword>
<dbReference type="InterPro" id="IPR029464">
    <property type="entry name" value="HSDR_N"/>
</dbReference>
<evidence type="ECO:0000256" key="6">
    <source>
        <dbReference type="ARBA" id="ARBA00022747"/>
    </source>
</evidence>
<comment type="catalytic activity">
    <reaction evidence="7">
        <text>a 2'-deoxyadenosine in DNA + S-adenosyl-L-methionine = an N(6)-methyl-2'-deoxyadenosine in DNA + S-adenosyl-L-homocysteine + H(+)</text>
        <dbReference type="Rhea" id="RHEA:15197"/>
        <dbReference type="Rhea" id="RHEA-COMP:12418"/>
        <dbReference type="Rhea" id="RHEA-COMP:12419"/>
        <dbReference type="ChEBI" id="CHEBI:15378"/>
        <dbReference type="ChEBI" id="CHEBI:57856"/>
        <dbReference type="ChEBI" id="CHEBI:59789"/>
        <dbReference type="ChEBI" id="CHEBI:90615"/>
        <dbReference type="ChEBI" id="CHEBI:90616"/>
        <dbReference type="EC" id="2.1.1.72"/>
    </reaction>
</comment>
<keyword evidence="3" id="KW-0489">Methyltransferase</keyword>
<comment type="caution">
    <text evidence="10">The sequence shown here is derived from an EMBL/GenBank/DDBJ whole genome shotgun (WGS) entry which is preliminary data.</text>
</comment>
<comment type="similarity">
    <text evidence="1">Belongs to the N(4)/N(6)-methyltransferase family.</text>
</comment>
<gene>
    <name evidence="10" type="ORF">COV34_03270</name>
</gene>
<dbReference type="GO" id="GO:0032259">
    <property type="term" value="P:methylation"/>
    <property type="evidence" value="ECO:0007669"/>
    <property type="project" value="UniProtKB-KW"/>
</dbReference>
<dbReference type="PANTHER" id="PTHR42998">
    <property type="entry name" value="TYPE I RESTRICTION ENZYME HINDVIIP M PROTEIN-RELATED"/>
    <property type="match status" value="1"/>
</dbReference>
<reference evidence="10 11" key="1">
    <citation type="submission" date="2017-09" db="EMBL/GenBank/DDBJ databases">
        <title>Depth-based differentiation of microbial function through sediment-hosted aquifers and enrichment of novel symbionts in the deep terrestrial subsurface.</title>
        <authorList>
            <person name="Probst A.J."/>
            <person name="Ladd B."/>
            <person name="Jarett J.K."/>
            <person name="Geller-Mcgrath D.E."/>
            <person name="Sieber C.M."/>
            <person name="Emerson J.B."/>
            <person name="Anantharaman K."/>
            <person name="Thomas B.C."/>
            <person name="Malmstrom R."/>
            <person name="Stieglmeier M."/>
            <person name="Klingl A."/>
            <person name="Woyke T."/>
            <person name="Ryan C.M."/>
            <person name="Banfield J.F."/>
        </authorList>
    </citation>
    <scope>NUCLEOTIDE SEQUENCE [LARGE SCALE GENOMIC DNA]</scope>
    <source>
        <strain evidence="10">CG10_big_fil_rev_8_21_14_0_10_42_12</strain>
    </source>
</reference>
<dbReference type="Pfam" id="PF13588">
    <property type="entry name" value="HSDR_N_2"/>
    <property type="match status" value="1"/>
</dbReference>
<name>A0A2H0QSN2_9BACT</name>
<evidence type="ECO:0000256" key="1">
    <source>
        <dbReference type="ARBA" id="ARBA00006594"/>
    </source>
</evidence>
<dbReference type="EC" id="2.1.1.72" evidence="2"/>
<evidence type="ECO:0000256" key="4">
    <source>
        <dbReference type="ARBA" id="ARBA00022679"/>
    </source>
</evidence>
<dbReference type="EMBL" id="PCXL01000025">
    <property type="protein sequence ID" value="PIR37292.1"/>
    <property type="molecule type" value="Genomic_DNA"/>
</dbReference>
<dbReference type="Gene3D" id="1.20.1260.30">
    <property type="match status" value="1"/>
</dbReference>
<dbReference type="SUPFAM" id="SSF53335">
    <property type="entry name" value="S-adenosyl-L-methionine-dependent methyltransferases"/>
    <property type="match status" value="1"/>
</dbReference>
<dbReference type="GO" id="GO:0009307">
    <property type="term" value="P:DNA restriction-modification system"/>
    <property type="evidence" value="ECO:0007669"/>
    <property type="project" value="UniProtKB-KW"/>
</dbReference>
<evidence type="ECO:0000313" key="10">
    <source>
        <dbReference type="EMBL" id="PIR37292.1"/>
    </source>
</evidence>
<evidence type="ECO:0000256" key="3">
    <source>
        <dbReference type="ARBA" id="ARBA00022603"/>
    </source>
</evidence>
<proteinExistence type="inferred from homology"/>
<keyword evidence="6" id="KW-0680">Restriction system</keyword>
<dbReference type="Proteomes" id="UP000231333">
    <property type="component" value="Unassembled WGS sequence"/>
</dbReference>
<evidence type="ECO:0000259" key="8">
    <source>
        <dbReference type="Pfam" id="PF02384"/>
    </source>
</evidence>
<dbReference type="InterPro" id="IPR052916">
    <property type="entry name" value="Type-I_RE_MTase_Subunit"/>
</dbReference>
<accession>A0A2H0QSN2</accession>
<dbReference type="PANTHER" id="PTHR42998:SF1">
    <property type="entry name" value="TYPE I RESTRICTION ENZYME HINDI METHYLASE SUBUNIT"/>
    <property type="match status" value="1"/>
</dbReference>
<dbReference type="InterPro" id="IPR029063">
    <property type="entry name" value="SAM-dependent_MTases_sf"/>
</dbReference>
<dbReference type="InterPro" id="IPR003356">
    <property type="entry name" value="DNA_methylase_A-5"/>
</dbReference>
<dbReference type="AlphaFoldDB" id="A0A2H0QSN2"/>
<evidence type="ECO:0000259" key="9">
    <source>
        <dbReference type="Pfam" id="PF13588"/>
    </source>
</evidence>
<evidence type="ECO:0000256" key="5">
    <source>
        <dbReference type="ARBA" id="ARBA00022691"/>
    </source>
</evidence>
<dbReference type="PRINTS" id="PR00507">
    <property type="entry name" value="N12N6MTFRASE"/>
</dbReference>
<feature type="domain" description="Type I restriction enzyme R protein N-terminal" evidence="9">
    <location>
        <begin position="18"/>
        <end position="128"/>
    </location>
</feature>
<protein>
    <recommendedName>
        <fullName evidence="2">site-specific DNA-methyltransferase (adenine-specific)</fullName>
        <ecNumber evidence="2">2.1.1.72</ecNumber>
    </recommendedName>
</protein>
<dbReference type="InterPro" id="IPR038333">
    <property type="entry name" value="T1MK-like_N_sf"/>
</dbReference>
<dbReference type="GO" id="GO:0003677">
    <property type="term" value="F:DNA binding"/>
    <property type="evidence" value="ECO:0007669"/>
    <property type="project" value="InterPro"/>
</dbReference>
<dbReference type="GO" id="GO:0008170">
    <property type="term" value="F:N-methyltransferase activity"/>
    <property type="evidence" value="ECO:0007669"/>
    <property type="project" value="InterPro"/>
</dbReference>
<keyword evidence="4" id="KW-0808">Transferase</keyword>
<dbReference type="Gene3D" id="3.40.50.150">
    <property type="entry name" value="Vaccinia Virus protein VP39"/>
    <property type="match status" value="1"/>
</dbReference>
<evidence type="ECO:0000256" key="7">
    <source>
        <dbReference type="ARBA" id="ARBA00047942"/>
    </source>
</evidence>
<sequence length="646" mass="74416">MTNKIICYIRCIEIVETPEEKVRQEYARRLVEEFGYPKEFIDVEVPIQMGVGETKRADIVIYRSKQDREKRESHYIIVECKEPDIKFPNGEKELKSYINATTAQIGVWANGIEFRYWKRLKEPDRYEEKGYLPKYGQEYGDKKIFKKELRPSSNLQATFKRIHDNIYANYKSGNKTRVFYQVIYLLFAKIQDEKSREAECEFIIYDREWDEIRDKGTSKTFEKRISDLFGRAKSREEFKDIFDGSEKIEIPIRQIANVISEFENITILNTDVKGEAFQAFISGQFRGDAGQFFTPDPIKKLVVEMLEPESDEVVLDPACGSSGFLVFAINHFRNLIKKQRGWVDTKGNSLNDVDLTPDQREILRGQTKEYASTHIKGIDFDNDLTKVAKMYMVMTDDGHTGIWTSNALIPFDEFTKNTKGTITQESANIITTNPPFGSKGKVEDPNILSGYDFGFAWKKDKETGEFEKGKLLTGKKGGGQVPDILFIERCLSLLKKGGRMGIVLPDGDLTNPNTEFVRAWLKNKAQIVAVVSLPQETFMPFGAGVKSSVLFLKKPKGKLPERYPIFFANLQKIGYDIRGRKTYSRNEKGEVIDNEGRPITYLTDRKGNKTKQDPALIELKGAMDTDVPEVLREWVKFKKEFKNFLW</sequence>
<organism evidence="10 11">
    <name type="scientific">Candidatus Zambryskibacteria bacterium CG10_big_fil_rev_8_21_14_0_10_42_12</name>
    <dbReference type="NCBI Taxonomy" id="1975115"/>
    <lineage>
        <taxon>Bacteria</taxon>
        <taxon>Candidatus Zambryskiibacteriota</taxon>
    </lineage>
</organism>
<evidence type="ECO:0000256" key="2">
    <source>
        <dbReference type="ARBA" id="ARBA00011900"/>
    </source>
</evidence>